<organism evidence="1 2">
    <name type="scientific">Chitinophaga eiseniae</name>
    <dbReference type="NCBI Taxonomy" id="634771"/>
    <lineage>
        <taxon>Bacteria</taxon>
        <taxon>Pseudomonadati</taxon>
        <taxon>Bacteroidota</taxon>
        <taxon>Chitinophagia</taxon>
        <taxon>Chitinophagales</taxon>
        <taxon>Chitinophagaceae</taxon>
        <taxon>Chitinophaga</taxon>
    </lineage>
</organism>
<keyword evidence="2" id="KW-1185">Reference proteome</keyword>
<comment type="caution">
    <text evidence="1">The sequence shown here is derived from an EMBL/GenBank/DDBJ whole genome shotgun (WGS) entry which is preliminary data.</text>
</comment>
<dbReference type="Gene3D" id="3.20.20.510">
    <property type="entry name" value="Uncharacterised protein PF12979, DUF3863"/>
    <property type="match status" value="1"/>
</dbReference>
<gene>
    <name evidence="1" type="ORF">HGH91_07355</name>
</gene>
<protein>
    <submittedName>
        <fullName evidence="1">Uncharacterized protein</fullName>
    </submittedName>
</protein>
<dbReference type="Proteomes" id="UP000552864">
    <property type="component" value="Unassembled WGS sequence"/>
</dbReference>
<proteinExistence type="predicted"/>
<accession>A0A847SM38</accession>
<dbReference type="EMBL" id="JABAHZ010000001">
    <property type="protein sequence ID" value="NLR78436.1"/>
    <property type="molecule type" value="Genomic_DNA"/>
</dbReference>
<evidence type="ECO:0000313" key="1">
    <source>
        <dbReference type="EMBL" id="NLR78436.1"/>
    </source>
</evidence>
<dbReference type="AlphaFoldDB" id="A0A847SM38"/>
<dbReference type="RefSeq" id="WP_168737775.1">
    <property type="nucleotide sequence ID" value="NZ_JABAHZ010000001.1"/>
</dbReference>
<reference evidence="1 2" key="1">
    <citation type="submission" date="2020-04" db="EMBL/GenBank/DDBJ databases">
        <authorList>
            <person name="Yin C."/>
        </authorList>
    </citation>
    <scope>NUCLEOTIDE SEQUENCE [LARGE SCALE GENOMIC DNA]</scope>
    <source>
        <strain evidence="1 2">Ak56</strain>
    </source>
</reference>
<evidence type="ECO:0000313" key="2">
    <source>
        <dbReference type="Proteomes" id="UP000552864"/>
    </source>
</evidence>
<sequence length="554" mass="63422">MIRTRTIAVLLLTVIGMTSLPRKATGQGPRIVNIVNFIRLLEPRDHSITQDVLYQTVVQQVNIMRQYHLTGTFLLQYDALMDHRYQELLKGLPRDSFEIGAWWELPQPLIEKAGLKWRGRYPWDWHADIGFSTGYTPVEREKIADAYMDSFKSIFGYYPRSVASWFIDAHTLQYLYDKYSIVASANCKDQYGTDGYTLWGGYWNQAYYPSRINSYMPAQKAASQIPVPVFRMLGSDPVRQYDQGISAQRQGVITLEPVYPGAGGSESWVNWFFKTFTEAPALNFNYTQAGQENSFTWDAMSKGFQIQMPLIARLRDSGKIRLETLEQSGKWFKANYKVTPATSFSVTRDIEGSDRKTLWYNSRFYRINILWEDGSFRIRDIHLFNENIPDIYTTRKATSNECTFFTLPVVDGYLWSKPKQLAGLRLKALVNGKEVVLKGEDPIFKNMDKETVLVCWPLSGSGTIEMRLREKTASIRLTGNRSVNWFLDLETAPGARLPFTNISPRQVDGNFEGVNYLLSVSKGSFSKPTNGAAFRLQPEKNEIQMNLSAMTDAK</sequence>
<name>A0A847SM38_9BACT</name>